<dbReference type="EMBL" id="JAULUE010002049">
    <property type="protein sequence ID" value="KAK5907863.1"/>
    <property type="molecule type" value="Genomic_DNA"/>
</dbReference>
<evidence type="ECO:0000256" key="6">
    <source>
        <dbReference type="ARBA" id="ARBA00022496"/>
    </source>
</evidence>
<comment type="subcellular location">
    <subcellularLocation>
        <location evidence="2 13">Secreted</location>
    </subcellularLocation>
</comment>
<evidence type="ECO:0000256" key="3">
    <source>
        <dbReference type="ARBA" id="ARBA00011245"/>
    </source>
</evidence>
<dbReference type="GO" id="GO:0055037">
    <property type="term" value="C:recycling endosome"/>
    <property type="evidence" value="ECO:0007669"/>
    <property type="project" value="TreeGrafter"/>
</dbReference>
<dbReference type="FunFam" id="3.40.190.10:FF:000095">
    <property type="entry name" value="Lactotransferrin"/>
    <property type="match status" value="1"/>
</dbReference>
<dbReference type="InterPro" id="IPR018195">
    <property type="entry name" value="Transferrin_Fe_BS"/>
</dbReference>
<feature type="binding site" evidence="15">
    <location>
        <position position="391"/>
    </location>
    <ligand>
        <name>Fe(3+)</name>
        <dbReference type="ChEBI" id="CHEBI:29034"/>
        <label>1</label>
    </ligand>
</feature>
<feature type="disulfide bond" evidence="16">
    <location>
        <begin position="448"/>
        <end position="526"/>
    </location>
</feature>
<dbReference type="GO" id="GO:0005886">
    <property type="term" value="C:plasma membrane"/>
    <property type="evidence" value="ECO:0007669"/>
    <property type="project" value="TreeGrafter"/>
</dbReference>
<comment type="subunit">
    <text evidence="3 13">Monomer.</text>
</comment>
<evidence type="ECO:0000256" key="16">
    <source>
        <dbReference type="PIRSR" id="PIRSR002549-4"/>
    </source>
</evidence>
<evidence type="ECO:0000256" key="7">
    <source>
        <dbReference type="ARBA" id="ARBA00022525"/>
    </source>
</evidence>
<dbReference type="PRINTS" id="PR00422">
    <property type="entry name" value="TRANSFERRIN"/>
</dbReference>
<feature type="chain" id="PRO_5042925529" description="Serotransferrin" evidence="17">
    <location>
        <begin position="19"/>
        <end position="686"/>
    </location>
</feature>
<feature type="binding site" evidence="14">
    <location>
        <position position="135"/>
    </location>
    <ligand>
        <name>hydrogencarbonate</name>
        <dbReference type="ChEBI" id="CHEBI:17544"/>
        <label>1</label>
    </ligand>
</feature>
<feature type="disulfide bond" evidence="16">
    <location>
        <begin position="340"/>
        <end position="376"/>
    </location>
</feature>
<keyword evidence="6 13" id="KW-0410">Iron transport</keyword>
<keyword evidence="7 13" id="KW-0964">Secreted</keyword>
<feature type="disulfide bond" evidence="16">
    <location>
        <begin position="27"/>
        <end position="58"/>
    </location>
</feature>
<proteinExistence type="inferred from homology"/>
<comment type="caution">
    <text evidence="19">The sequence shown here is derived from an EMBL/GenBank/DDBJ whole genome shotgun (WGS) entry which is preliminary data.</text>
</comment>
<evidence type="ECO:0000256" key="9">
    <source>
        <dbReference type="ARBA" id="ARBA00022737"/>
    </source>
</evidence>
<evidence type="ECO:0000256" key="12">
    <source>
        <dbReference type="ARBA" id="ARBA00023157"/>
    </source>
</evidence>
<evidence type="ECO:0000259" key="18">
    <source>
        <dbReference type="PROSITE" id="PS51408"/>
    </source>
</evidence>
<feature type="disulfide bond" evidence="16">
    <location>
        <begin position="493"/>
        <end position="509"/>
    </location>
</feature>
<feature type="disulfide bond" evidence="16">
    <location>
        <begin position="401"/>
        <end position="677"/>
    </location>
</feature>
<comment type="function">
    <text evidence="13">Transferrins are iron binding transport proteins which bind Fe(3+) ion in association with the binding of an anion, usually bicarbonate.</text>
</comment>
<feature type="domain" description="Transferrin-like" evidence="18">
    <location>
        <begin position="337"/>
        <end position="665"/>
    </location>
</feature>
<evidence type="ECO:0000256" key="14">
    <source>
        <dbReference type="PIRSR" id="PIRSR002549-2"/>
    </source>
</evidence>
<evidence type="ECO:0000256" key="4">
    <source>
        <dbReference type="ARBA" id="ARBA00016768"/>
    </source>
</evidence>
<feature type="disulfide bond" evidence="16">
    <location>
        <begin position="472"/>
        <end position="666"/>
    </location>
</feature>
<dbReference type="GO" id="GO:0005615">
    <property type="term" value="C:extracellular space"/>
    <property type="evidence" value="ECO:0007669"/>
    <property type="project" value="InterPro"/>
</dbReference>
<feature type="signal peptide" evidence="17">
    <location>
        <begin position="1"/>
        <end position="18"/>
    </location>
</feature>
<comment type="function">
    <text evidence="1">Transferrins are iron binding transport proteins which can bind two Fe(3+) ions in association with the binding of an anion, usually bicarbonate.</text>
</comment>
<dbReference type="PROSITE" id="PS00205">
    <property type="entry name" value="TRANSFERRIN_LIKE_1"/>
    <property type="match status" value="2"/>
</dbReference>
<feature type="disulfide bond" evidence="16">
    <location>
        <begin position="350"/>
        <end position="367"/>
    </location>
</feature>
<feature type="binding site" evidence="15">
    <location>
        <position position="73"/>
    </location>
    <ligand>
        <name>Fe(3+)</name>
        <dbReference type="ChEBI" id="CHEBI:29034"/>
        <label>1</label>
    </ligand>
</feature>
<feature type="disulfide bond" evidence="16">
    <location>
        <begin position="482"/>
        <end position="496"/>
    </location>
</feature>
<dbReference type="SMART" id="SM00094">
    <property type="entry name" value="TR_FER"/>
    <property type="match status" value="2"/>
</dbReference>
<dbReference type="Proteomes" id="UP001335648">
    <property type="component" value="Unassembled WGS sequence"/>
</dbReference>
<feature type="binding site" evidence="14">
    <location>
        <position position="457"/>
    </location>
    <ligand>
        <name>hydrogencarbonate</name>
        <dbReference type="ChEBI" id="CHEBI:17544"/>
        <label>1</label>
    </ligand>
</feature>
<dbReference type="GO" id="GO:0046872">
    <property type="term" value="F:metal ion binding"/>
    <property type="evidence" value="ECO:0007669"/>
    <property type="project" value="UniProtKB-KW"/>
</dbReference>
<dbReference type="GO" id="GO:0019731">
    <property type="term" value="P:antibacterial humoral response"/>
    <property type="evidence" value="ECO:0007669"/>
    <property type="project" value="TreeGrafter"/>
</dbReference>
<dbReference type="Pfam" id="PF00405">
    <property type="entry name" value="Transferrin"/>
    <property type="match status" value="2"/>
</dbReference>
<dbReference type="AlphaFoldDB" id="A0AAN8CSX9"/>
<dbReference type="InterPro" id="IPR001156">
    <property type="entry name" value="Transferrin-like_dom"/>
</dbReference>
<keyword evidence="5 13" id="KW-0813">Transport</keyword>
<feature type="binding site" evidence="14">
    <location>
        <position position="454"/>
    </location>
    <ligand>
        <name>hydrogencarbonate</name>
        <dbReference type="ChEBI" id="CHEBI:17544"/>
        <label>1</label>
    </ligand>
</feature>
<keyword evidence="17" id="KW-0732">Signal</keyword>
<dbReference type="PIRSF" id="PIRSF002549">
    <property type="entry name" value="Transferrin"/>
    <property type="match status" value="1"/>
</dbReference>
<evidence type="ECO:0000256" key="11">
    <source>
        <dbReference type="ARBA" id="ARBA00023065"/>
    </source>
</evidence>
<feature type="binding site" evidence="15">
    <location>
        <position position="425"/>
    </location>
    <ligand>
        <name>Fe(3+)</name>
        <dbReference type="ChEBI" id="CHEBI:29034"/>
        <label>1</label>
    </ligand>
</feature>
<feature type="binding site" evidence="14">
    <location>
        <position position="450"/>
    </location>
    <ligand>
        <name>hydrogencarbonate</name>
        <dbReference type="ChEBI" id="CHEBI:17544"/>
        <label>1</label>
    </ligand>
</feature>
<evidence type="ECO:0000256" key="15">
    <source>
        <dbReference type="PIRSR" id="PIRSR002549-3"/>
    </source>
</evidence>
<sequence length="686" mass="73231">MQTLLLAALLGSLAAVSAVPTEKVRWCVKSEKELEKCVALAAKAPAFACSLKPDTMECIKAIAAGEADAITLDGGDIYIAGMNDFGLAPIIAEDYGTTSSDRCSYAVAVVKKGTAFNIKELQGKKSCHSGVGESAGWNAPVGTLLAMNLMPWAGVEDSSVEDAVSSFFSASCAPGSAAGSKLCQLCAGDCSRTHREPFYGCQGSLQDGAGDVAFVTHHTVPDSEKPHYELLCRDGSRAPLDEYRTCHLARVSANAVVSRKDPQLADLIWNSLSSAQDFRLFSSEDYPHSTDLMFKDSTARLVRVPADTDAFLYLGAEYVSIVGSLWRGIQVTAPRSIRWCAVGHAETAKCDMWSINNMGDDYPAIDCRPGTTVEGCIKMIMSGQADAMAVDAGQVYTAGKCGLVPAMVEQYSADLCSNPGEQSSYYAVAVVKRSSGLTWDTLKGHRSCHTGLGRSAGWIMPMGLIYSQTRDCDFTQFFSSGCAPGSELSSSFCAQCVGTRRAVGDESKCKASAEEQYYGYAGAFRCLVEGAGDVAFIKHTTVPENSNGKGPVWALGLNADDYQLICPGQAAAVDISEYATCNLGAAPANAVVTRPETRDKVVKMLDEQQAQFGGSDGPFRMFHSDSGNNLLFKDSTKCLQAIPKGTSYDTFLGEGYMTTIKALRQCSESTPELEISCAFRPCQQEL</sequence>
<dbReference type="PANTHER" id="PTHR11485:SF31">
    <property type="entry name" value="SEROTRANSFERRIN"/>
    <property type="match status" value="1"/>
</dbReference>
<evidence type="ECO:0000256" key="1">
    <source>
        <dbReference type="ARBA" id="ARBA00002831"/>
    </source>
</evidence>
<feature type="disulfide bond" evidence="16">
    <location>
        <begin position="232"/>
        <end position="246"/>
    </location>
</feature>
<evidence type="ECO:0000256" key="10">
    <source>
        <dbReference type="ARBA" id="ARBA00023004"/>
    </source>
</evidence>
<organism evidence="19 20">
    <name type="scientific">Champsocephalus esox</name>
    <name type="common">pike icefish</name>
    <dbReference type="NCBI Taxonomy" id="159716"/>
    <lineage>
        <taxon>Eukaryota</taxon>
        <taxon>Metazoa</taxon>
        <taxon>Chordata</taxon>
        <taxon>Craniata</taxon>
        <taxon>Vertebrata</taxon>
        <taxon>Euteleostomi</taxon>
        <taxon>Actinopterygii</taxon>
        <taxon>Neopterygii</taxon>
        <taxon>Teleostei</taxon>
        <taxon>Neoteleostei</taxon>
        <taxon>Acanthomorphata</taxon>
        <taxon>Eupercaria</taxon>
        <taxon>Perciformes</taxon>
        <taxon>Notothenioidei</taxon>
        <taxon>Channichthyidae</taxon>
        <taxon>Champsocephalus</taxon>
    </lineage>
</organism>
<feature type="disulfide bond" evidence="16">
    <location>
        <begin position="37"/>
        <end position="49"/>
    </location>
</feature>
<keyword evidence="8 13" id="KW-0479">Metal-binding</keyword>
<keyword evidence="10 13" id="KW-0408">Iron</keyword>
<keyword evidence="20" id="KW-1185">Reference proteome</keyword>
<dbReference type="PROSITE" id="PS00206">
    <property type="entry name" value="TRANSFERRIN_LIKE_2"/>
    <property type="match status" value="1"/>
</dbReference>
<gene>
    <name evidence="19" type="ORF">CesoFtcFv8_005668</name>
</gene>
<dbReference type="PROSITE" id="PS51408">
    <property type="entry name" value="TRANSFERRIN_LIKE_4"/>
    <property type="match status" value="2"/>
</dbReference>
<reference evidence="19 20" key="1">
    <citation type="journal article" date="2023" name="Mol. Biol. Evol.">
        <title>Genomics of Secondarily Temperate Adaptation in the Only Non-Antarctic Icefish.</title>
        <authorList>
            <person name="Rivera-Colon A.G."/>
            <person name="Rayamajhi N."/>
            <person name="Minhas B.F."/>
            <person name="Madrigal G."/>
            <person name="Bilyk K.T."/>
            <person name="Yoon V."/>
            <person name="Hune M."/>
            <person name="Gregory S."/>
            <person name="Cheng C.H.C."/>
            <person name="Catchen J.M."/>
        </authorList>
    </citation>
    <scope>NUCLEOTIDE SEQUENCE [LARGE SCALE GENOMIC DNA]</scope>
    <source>
        <strain evidence="19">JC2023a</strain>
    </source>
</reference>
<dbReference type="InterPro" id="IPR016357">
    <property type="entry name" value="Transferrin"/>
</dbReference>
<evidence type="ECO:0000256" key="17">
    <source>
        <dbReference type="SAM" id="SignalP"/>
    </source>
</evidence>
<name>A0AAN8CSX9_9TELE</name>
<evidence type="ECO:0000256" key="2">
    <source>
        <dbReference type="ARBA" id="ARBA00004613"/>
    </source>
</evidence>
<comment type="similarity">
    <text evidence="13">Belongs to the transferrin family.</text>
</comment>
<keyword evidence="12 16" id="KW-1015">Disulfide bond</keyword>
<feature type="disulfide bond" evidence="16">
    <location>
        <begin position="172"/>
        <end position="186"/>
    </location>
</feature>
<feature type="binding site" evidence="14">
    <location>
        <position position="456"/>
    </location>
    <ligand>
        <name>hydrogencarbonate</name>
        <dbReference type="ChEBI" id="CHEBI:17544"/>
        <label>1</label>
    </ligand>
</feature>
<dbReference type="PANTHER" id="PTHR11485">
    <property type="entry name" value="TRANSFERRIN"/>
    <property type="match status" value="1"/>
</dbReference>
<evidence type="ECO:0000256" key="5">
    <source>
        <dbReference type="ARBA" id="ARBA00022448"/>
    </source>
</evidence>
<accession>A0AAN8CSX9</accession>
<protein>
    <recommendedName>
        <fullName evidence="4 13">Serotransferrin</fullName>
    </recommendedName>
</protein>
<evidence type="ECO:0000313" key="19">
    <source>
        <dbReference type="EMBL" id="KAK5907863.1"/>
    </source>
</evidence>
<feature type="disulfide bond" evidence="16">
    <location>
        <begin position="566"/>
        <end position="581"/>
    </location>
</feature>
<keyword evidence="11 13" id="KW-0406">Ion transport</keyword>
<dbReference type="Gene3D" id="3.40.190.10">
    <property type="entry name" value="Periplasmic binding protein-like II"/>
    <property type="match status" value="4"/>
</dbReference>
<evidence type="ECO:0000313" key="20">
    <source>
        <dbReference type="Proteomes" id="UP001335648"/>
    </source>
</evidence>
<feature type="binding site" evidence="15">
    <location>
        <position position="520"/>
    </location>
    <ligand>
        <name>Fe(3+)</name>
        <dbReference type="ChEBI" id="CHEBI:29034"/>
        <label>2</label>
    </ligand>
</feature>
<keyword evidence="9" id="KW-0677">Repeat</keyword>
<feature type="domain" description="Transferrin-like" evidence="18">
    <location>
        <begin position="24"/>
        <end position="327"/>
    </location>
</feature>
<feature type="binding site" evidence="14">
    <location>
        <position position="136"/>
    </location>
    <ligand>
        <name>hydrogencarbonate</name>
        <dbReference type="ChEBI" id="CHEBI:17544"/>
        <label>1</label>
    </ligand>
</feature>
<feature type="disulfide bond" evidence="16">
    <location>
        <begin position="183"/>
        <end position="190"/>
    </location>
</feature>
<dbReference type="SUPFAM" id="SSF53850">
    <property type="entry name" value="Periplasmic binding protein-like II"/>
    <property type="match status" value="2"/>
</dbReference>
<dbReference type="GO" id="GO:0005769">
    <property type="term" value="C:early endosome"/>
    <property type="evidence" value="ECO:0007669"/>
    <property type="project" value="TreeGrafter"/>
</dbReference>
<evidence type="ECO:0000256" key="13">
    <source>
        <dbReference type="PIRNR" id="PIRNR002549"/>
    </source>
</evidence>
<evidence type="ECO:0000256" key="8">
    <source>
        <dbReference type="ARBA" id="ARBA00022723"/>
    </source>
</evidence>
<dbReference type="GO" id="GO:0006826">
    <property type="term" value="P:iron ion transport"/>
    <property type="evidence" value="ECO:0007669"/>
    <property type="project" value="UniProtKB-KW"/>
</dbReference>